<organism evidence="1 2">
    <name type="scientific">Izhakiella australiensis</name>
    <dbReference type="NCBI Taxonomy" id="1926881"/>
    <lineage>
        <taxon>Bacteria</taxon>
        <taxon>Pseudomonadati</taxon>
        <taxon>Pseudomonadota</taxon>
        <taxon>Gammaproteobacteria</taxon>
        <taxon>Enterobacterales</taxon>
        <taxon>Erwiniaceae</taxon>
        <taxon>Izhakiella</taxon>
    </lineage>
</organism>
<dbReference type="RefSeq" id="WP_078005041.1">
    <property type="nucleotide sequence ID" value="NZ_MRUL01000032.1"/>
</dbReference>
<gene>
    <name evidence="1" type="ORF">BTJ39_23165</name>
</gene>
<dbReference type="EMBL" id="MRUL01000032">
    <property type="protein sequence ID" value="OON34767.1"/>
    <property type="molecule type" value="Genomic_DNA"/>
</dbReference>
<protein>
    <recommendedName>
        <fullName evidence="3">DUF2116 family Zn-ribbon domain-containing protein</fullName>
    </recommendedName>
</protein>
<reference evidence="1 2" key="1">
    <citation type="submission" date="2016-12" db="EMBL/GenBank/DDBJ databases">
        <title>Izhakiella australiana sp. nov. of genus Izhakiella isolated from Australian desert.</title>
        <authorList>
            <person name="Ji M."/>
        </authorList>
    </citation>
    <scope>NUCLEOTIDE SEQUENCE [LARGE SCALE GENOMIC DNA]</scope>
    <source>
        <strain evidence="1 2">D4N98</strain>
    </source>
</reference>
<sequence>MNFADPIDEAVARQQQTIEIALANRTRTPLIYTGECHWCRETISTGAYCDSDCRDDHQQYLRAQSQRVM</sequence>
<evidence type="ECO:0008006" key="3">
    <source>
        <dbReference type="Google" id="ProtNLM"/>
    </source>
</evidence>
<dbReference type="AlphaFoldDB" id="A0A1S8Y7H4"/>
<evidence type="ECO:0000313" key="1">
    <source>
        <dbReference type="EMBL" id="OON34767.1"/>
    </source>
</evidence>
<comment type="caution">
    <text evidence="1">The sequence shown here is derived from an EMBL/GenBank/DDBJ whole genome shotgun (WGS) entry which is preliminary data.</text>
</comment>
<accession>A0A1S8Y7H4</accession>
<dbReference type="STRING" id="1926881.BTJ39_23165"/>
<evidence type="ECO:0000313" key="2">
    <source>
        <dbReference type="Proteomes" id="UP000190667"/>
    </source>
</evidence>
<dbReference type="Proteomes" id="UP000190667">
    <property type="component" value="Unassembled WGS sequence"/>
</dbReference>
<dbReference type="OrthoDB" id="6271876at2"/>
<keyword evidence="2" id="KW-1185">Reference proteome</keyword>
<name>A0A1S8Y7H4_9GAMM</name>
<proteinExistence type="predicted"/>